<evidence type="ECO:0000313" key="3">
    <source>
        <dbReference type="Proteomes" id="UP000800096"/>
    </source>
</evidence>
<dbReference type="Proteomes" id="UP000800096">
    <property type="component" value="Unassembled WGS sequence"/>
</dbReference>
<evidence type="ECO:0000313" key="2">
    <source>
        <dbReference type="EMBL" id="KAF1920612.1"/>
    </source>
</evidence>
<dbReference type="EMBL" id="ML979132">
    <property type="protein sequence ID" value="KAF1920612.1"/>
    <property type="molecule type" value="Genomic_DNA"/>
</dbReference>
<protein>
    <submittedName>
        <fullName evidence="2">Uncharacterized protein</fullName>
    </submittedName>
</protein>
<proteinExistence type="predicted"/>
<evidence type="ECO:0000256" key="1">
    <source>
        <dbReference type="SAM" id="MobiDB-lite"/>
    </source>
</evidence>
<feature type="compositionally biased region" description="Low complexity" evidence="1">
    <location>
        <begin position="81"/>
        <end position="103"/>
    </location>
</feature>
<feature type="non-terminal residue" evidence="2">
    <location>
        <position position="1"/>
    </location>
</feature>
<organism evidence="2 3">
    <name type="scientific">Ampelomyces quisqualis</name>
    <name type="common">Powdery mildew agent</name>
    <dbReference type="NCBI Taxonomy" id="50730"/>
    <lineage>
        <taxon>Eukaryota</taxon>
        <taxon>Fungi</taxon>
        <taxon>Dikarya</taxon>
        <taxon>Ascomycota</taxon>
        <taxon>Pezizomycotina</taxon>
        <taxon>Dothideomycetes</taxon>
        <taxon>Pleosporomycetidae</taxon>
        <taxon>Pleosporales</taxon>
        <taxon>Pleosporineae</taxon>
        <taxon>Phaeosphaeriaceae</taxon>
        <taxon>Ampelomyces</taxon>
    </lineage>
</organism>
<accession>A0A6A5QYX9</accession>
<reference evidence="2" key="1">
    <citation type="journal article" date="2020" name="Stud. Mycol.">
        <title>101 Dothideomycetes genomes: a test case for predicting lifestyles and emergence of pathogens.</title>
        <authorList>
            <person name="Haridas S."/>
            <person name="Albert R."/>
            <person name="Binder M."/>
            <person name="Bloem J."/>
            <person name="Labutti K."/>
            <person name="Salamov A."/>
            <person name="Andreopoulos B."/>
            <person name="Baker S."/>
            <person name="Barry K."/>
            <person name="Bills G."/>
            <person name="Bluhm B."/>
            <person name="Cannon C."/>
            <person name="Castanera R."/>
            <person name="Culley D."/>
            <person name="Daum C."/>
            <person name="Ezra D."/>
            <person name="Gonzalez J."/>
            <person name="Henrissat B."/>
            <person name="Kuo A."/>
            <person name="Liang C."/>
            <person name="Lipzen A."/>
            <person name="Lutzoni F."/>
            <person name="Magnuson J."/>
            <person name="Mondo S."/>
            <person name="Nolan M."/>
            <person name="Ohm R."/>
            <person name="Pangilinan J."/>
            <person name="Park H.-J."/>
            <person name="Ramirez L."/>
            <person name="Alfaro M."/>
            <person name="Sun H."/>
            <person name="Tritt A."/>
            <person name="Yoshinaga Y."/>
            <person name="Zwiers L.-H."/>
            <person name="Turgeon B."/>
            <person name="Goodwin S."/>
            <person name="Spatafora J."/>
            <person name="Crous P."/>
            <person name="Grigoriev I."/>
        </authorList>
    </citation>
    <scope>NUCLEOTIDE SEQUENCE</scope>
    <source>
        <strain evidence="2">HMLAC05119</strain>
    </source>
</reference>
<feature type="compositionally biased region" description="Pro residues" evidence="1">
    <location>
        <begin position="104"/>
        <end position="113"/>
    </location>
</feature>
<sequence>HPACSAPVRRFPIAPYRLGDTQQVLPPANAPAYKHLVPHRLRFFFSTEPPSTTHLRIASIQPEHLTPALPHSHAQLPFPPSTCSASTSSSPLPRLPALSSLRPTPRPVPPQSPSPSRLLSRTAALHLSRSLQATRTPLLLLRRSRLLPPLRLRLARQSLRQLRSSSRLRLL</sequence>
<name>A0A6A5QYX9_AMPQU</name>
<feature type="region of interest" description="Disordered" evidence="1">
    <location>
        <begin position="69"/>
        <end position="118"/>
    </location>
</feature>
<gene>
    <name evidence="2" type="ORF">BDU57DRAFT_20035</name>
</gene>
<dbReference type="AlphaFoldDB" id="A0A6A5QYX9"/>
<keyword evidence="3" id="KW-1185">Reference proteome</keyword>